<dbReference type="Proteomes" id="UP001152747">
    <property type="component" value="Unassembled WGS sequence"/>
</dbReference>
<feature type="transmembrane region" description="Helical" evidence="1">
    <location>
        <begin position="38"/>
        <end position="65"/>
    </location>
</feature>
<comment type="caution">
    <text evidence="2">The sequence shown here is derived from an EMBL/GenBank/DDBJ whole genome shotgun (WGS) entry which is preliminary data.</text>
</comment>
<accession>A0A9P1IF03</accession>
<keyword evidence="1" id="KW-0472">Membrane</keyword>
<reference evidence="2" key="1">
    <citation type="submission" date="2022-11" db="EMBL/GenBank/DDBJ databases">
        <authorList>
            <person name="Kikuchi T."/>
        </authorList>
    </citation>
    <scope>NUCLEOTIDE SEQUENCE</scope>
    <source>
        <strain evidence="2">PS1010</strain>
    </source>
</reference>
<keyword evidence="1" id="KW-0812">Transmembrane</keyword>
<feature type="transmembrane region" description="Helical" evidence="1">
    <location>
        <begin position="77"/>
        <end position="100"/>
    </location>
</feature>
<proteinExistence type="predicted"/>
<evidence type="ECO:0000313" key="3">
    <source>
        <dbReference type="Proteomes" id="UP001152747"/>
    </source>
</evidence>
<gene>
    <name evidence="2" type="ORF">CAMP_LOCUS6265</name>
</gene>
<organism evidence="2 3">
    <name type="scientific">Caenorhabditis angaria</name>
    <dbReference type="NCBI Taxonomy" id="860376"/>
    <lineage>
        <taxon>Eukaryota</taxon>
        <taxon>Metazoa</taxon>
        <taxon>Ecdysozoa</taxon>
        <taxon>Nematoda</taxon>
        <taxon>Chromadorea</taxon>
        <taxon>Rhabditida</taxon>
        <taxon>Rhabditina</taxon>
        <taxon>Rhabditomorpha</taxon>
        <taxon>Rhabditoidea</taxon>
        <taxon>Rhabditidae</taxon>
        <taxon>Peloderinae</taxon>
        <taxon>Caenorhabditis</taxon>
    </lineage>
</organism>
<feature type="transmembrane region" description="Helical" evidence="1">
    <location>
        <begin position="7"/>
        <end position="26"/>
    </location>
</feature>
<dbReference type="AlphaFoldDB" id="A0A9P1IF03"/>
<dbReference type="EMBL" id="CANHGI010000002">
    <property type="protein sequence ID" value="CAI5443628.1"/>
    <property type="molecule type" value="Genomic_DNA"/>
</dbReference>
<keyword evidence="3" id="KW-1185">Reference proteome</keyword>
<name>A0A9P1IF03_9PELO</name>
<evidence type="ECO:0000313" key="2">
    <source>
        <dbReference type="EMBL" id="CAI5443628.1"/>
    </source>
</evidence>
<keyword evidence="1" id="KW-1133">Transmembrane helix</keyword>
<protein>
    <submittedName>
        <fullName evidence="2">Uncharacterized protein</fullName>
    </submittedName>
</protein>
<sequence length="147" mass="16023">MGAEAIIKNMIFGITIANVAVFLETMTPIPKIKPFDLFGLYGTAIGFTAFSTIIWCIVAVIACVSRFSQKVSALIKIIFVAVAAASLFIADILFLSYALSAETTLKFGPLRVNLYAIVTALGILFLYSMLVIGLLFIKRKDKSEDDE</sequence>
<evidence type="ECO:0000256" key="1">
    <source>
        <dbReference type="SAM" id="Phobius"/>
    </source>
</evidence>
<feature type="transmembrane region" description="Helical" evidence="1">
    <location>
        <begin position="112"/>
        <end position="137"/>
    </location>
</feature>